<keyword evidence="15" id="KW-1185">Reference proteome</keyword>
<dbReference type="GO" id="GO:0005634">
    <property type="term" value="C:nucleus"/>
    <property type="evidence" value="ECO:0007669"/>
    <property type="project" value="UniProtKB-SubCell"/>
</dbReference>
<dbReference type="PROSITE" id="PS50235">
    <property type="entry name" value="USP_3"/>
    <property type="match status" value="1"/>
</dbReference>
<evidence type="ECO:0000256" key="11">
    <source>
        <dbReference type="SAM" id="MobiDB-lite"/>
    </source>
</evidence>
<keyword evidence="10" id="KW-0539">Nucleus</keyword>
<dbReference type="InterPro" id="IPR029071">
    <property type="entry name" value="Ubiquitin-like_domsf"/>
</dbReference>
<dbReference type="InterPro" id="IPR018200">
    <property type="entry name" value="USP_CS"/>
</dbReference>
<dbReference type="GO" id="GO:0006508">
    <property type="term" value="P:proteolysis"/>
    <property type="evidence" value="ECO:0007669"/>
    <property type="project" value="UniProtKB-KW"/>
</dbReference>
<dbReference type="GO" id="GO:0004197">
    <property type="term" value="F:cysteine-type endopeptidase activity"/>
    <property type="evidence" value="ECO:0007669"/>
    <property type="project" value="InterPro"/>
</dbReference>
<evidence type="ECO:0000256" key="1">
    <source>
        <dbReference type="ARBA" id="ARBA00000707"/>
    </source>
</evidence>
<dbReference type="EC" id="3.4.19.12" evidence="4"/>
<evidence type="ECO:0000256" key="3">
    <source>
        <dbReference type="ARBA" id="ARBA00009085"/>
    </source>
</evidence>
<evidence type="ECO:0000256" key="5">
    <source>
        <dbReference type="ARBA" id="ARBA00022670"/>
    </source>
</evidence>
<dbReference type="InterPro" id="IPR028889">
    <property type="entry name" value="USP"/>
</dbReference>
<evidence type="ECO:0000256" key="10">
    <source>
        <dbReference type="ARBA" id="ARBA00023242"/>
    </source>
</evidence>
<evidence type="ECO:0000256" key="9">
    <source>
        <dbReference type="ARBA" id="ARBA00022807"/>
    </source>
</evidence>
<evidence type="ECO:0000256" key="4">
    <source>
        <dbReference type="ARBA" id="ARBA00012759"/>
    </source>
</evidence>
<feature type="region of interest" description="Disordered" evidence="11">
    <location>
        <begin position="763"/>
        <end position="793"/>
    </location>
</feature>
<dbReference type="SUPFAM" id="SSF54001">
    <property type="entry name" value="Cysteine proteinases"/>
    <property type="match status" value="1"/>
</dbReference>
<evidence type="ECO:0000313" key="14">
    <source>
        <dbReference type="EMBL" id="KAK9307132.1"/>
    </source>
</evidence>
<keyword evidence="6" id="KW-0677">Repeat</keyword>
<evidence type="ECO:0000259" key="12">
    <source>
        <dbReference type="PROSITE" id="PS50235"/>
    </source>
</evidence>
<dbReference type="AlphaFoldDB" id="A0AAW1AAS0"/>
<feature type="compositionally biased region" description="Basic and acidic residues" evidence="11">
    <location>
        <begin position="776"/>
        <end position="793"/>
    </location>
</feature>
<feature type="domain" description="USP" evidence="12">
    <location>
        <begin position="88"/>
        <end position="413"/>
    </location>
</feature>
<evidence type="ECO:0000256" key="6">
    <source>
        <dbReference type="ARBA" id="ARBA00022737"/>
    </source>
</evidence>
<dbReference type="PANTHER" id="PTHR24006">
    <property type="entry name" value="UBIQUITIN CARBOXYL-TERMINAL HYDROLASE"/>
    <property type="match status" value="1"/>
</dbReference>
<dbReference type="GO" id="GO:0016579">
    <property type="term" value="P:protein deubiquitination"/>
    <property type="evidence" value="ECO:0007669"/>
    <property type="project" value="InterPro"/>
</dbReference>
<dbReference type="EMBL" id="JAWNGG020000033">
    <property type="protein sequence ID" value="KAK9307132.1"/>
    <property type="molecule type" value="Genomic_DNA"/>
</dbReference>
<keyword evidence="7" id="KW-0833">Ubl conjugation pathway</keyword>
<dbReference type="PROSITE" id="PS00972">
    <property type="entry name" value="USP_1"/>
    <property type="match status" value="1"/>
</dbReference>
<dbReference type="InterPro" id="IPR006615">
    <property type="entry name" value="Pept_C19_DUSP"/>
</dbReference>
<dbReference type="PROSITE" id="PS51283">
    <property type="entry name" value="DUSP"/>
    <property type="match status" value="1"/>
</dbReference>
<dbReference type="CDD" id="cd02668">
    <property type="entry name" value="Peptidase_C19L"/>
    <property type="match status" value="1"/>
</dbReference>
<dbReference type="InterPro" id="IPR044743">
    <property type="entry name" value="Ubl_USP48"/>
</dbReference>
<sequence length="1148" mass="132466">MPPTKKTDLDKLAWSWVESVVLDQIERIHLETAYRIGLKPCKNCKRNCINNPQCLTGLGEEKYMKSQPAEVMPLESSLSELRDPTQYVGLKNLGATCYVNSLIQMWFHNEDMRRIIYKWNITEDPEEREALCQATKKGTPFHPVTAVGQLQYIFAMMQFGNRRLLDPMNLAIALSLDTRTQQDAQEFSKLLLCHIEGKLQQNSELKQMLQRLTQGKYSYINCCSKCGTEYPTSTTFYELDLQLAATLKEAIEKYLSVEQLTGANQYHCVTCSDKKDARRFIRLESLPETLNIQLMRFVFHRDSGQKRKLNSFIQFPEDLDMSEYVRCPPQTHLYSLVAVLSHKGPSAHSGHYIANICNSNGEWYQFSDDKVEKMQNKRIEDGVTESPKVVKRGRIPKGFLSSNTAYMLVYKKVTPEKRTNSTKKNKLKKLDAETNSNNDATSTEKILIKEKSDSLNEDNQKCDKMLVVSDMNNSEKVSKFDVKVEQEVETLRVSPKNIMEHSEKTDSTFDEQNGKHYEFDNKENKLNVILKKPIVKIVKLDYKRLNGAAHRAMSCGERDFYEEMEFENWEVSPTMRDLVRQENVKYELSLLAIQQEKQKEIEDQNLKRQLVIDVYNIISNVVSWDKYQWIPSDWLSKWLNGHLSIDGIPPIDNSTLMCSHYRLDPSKVNRAKCMPVTAADLLYDKYRGGPRLDENSFCEVCVKRRYKLLRFKMSLERDHKEISELVRNFKEPFETSYIVGADSLRSWRRLALEKFTDDMQQEIEDEDCQDPNGSQEDSKSGTSKESEGLKEPVEGEENEIIIYFNEDLLCEHGSLKTPDSTRKVVPREAWMILRKYFPESKEYPIGATSCSICEEKMENAQKAKKDDKIKAKQQKDELNDLYHGKNRNEILKCEDPEKAFYIVEKGFLDSWRSFIRYAEVFSKTPPVGVRNGILLCEPHKGFLYSPTVNNELYTIITVEEWAKLMQFYDVDYPIIIKKVNSDFQTEPGLCASCMLARVEQERLESLKYDRATIYIKCVEDNEDTKPENDSEVVAKKPKMENTRPSRTRRNLKGSHELKVSSEITLKELKLMTMQICGAGPYDQHLMLGEHELTDHSQSLAALGIFPGALLTLKIDTPIENEADVTSDANNPESIFPEKGFKGTELVPS</sequence>
<dbReference type="Gene3D" id="3.30.2230.10">
    <property type="entry name" value="DUSP-like"/>
    <property type="match status" value="1"/>
</dbReference>
<protein>
    <recommendedName>
        <fullName evidence="4">ubiquitinyl hydrolase 1</fullName>
        <ecNumber evidence="4">3.4.19.12</ecNumber>
    </recommendedName>
</protein>
<dbReference type="Gene3D" id="3.90.70.10">
    <property type="entry name" value="Cysteine proteinases"/>
    <property type="match status" value="1"/>
</dbReference>
<dbReference type="InterPro" id="IPR050164">
    <property type="entry name" value="Peptidase_C19"/>
</dbReference>
<feature type="region of interest" description="Disordered" evidence="11">
    <location>
        <begin position="1123"/>
        <end position="1148"/>
    </location>
</feature>
<comment type="catalytic activity">
    <reaction evidence="1">
        <text>Thiol-dependent hydrolysis of ester, thioester, amide, peptide and isopeptide bonds formed by the C-terminal Gly of ubiquitin (a 76-residue protein attached to proteins as an intracellular targeting signal).</text>
        <dbReference type="EC" id="3.4.19.12"/>
    </reaction>
</comment>
<organism evidence="14 15">
    <name type="scientific">Tetragonisca angustula</name>
    <dbReference type="NCBI Taxonomy" id="166442"/>
    <lineage>
        <taxon>Eukaryota</taxon>
        <taxon>Metazoa</taxon>
        <taxon>Ecdysozoa</taxon>
        <taxon>Arthropoda</taxon>
        <taxon>Hexapoda</taxon>
        <taxon>Insecta</taxon>
        <taxon>Pterygota</taxon>
        <taxon>Neoptera</taxon>
        <taxon>Endopterygota</taxon>
        <taxon>Hymenoptera</taxon>
        <taxon>Apocrita</taxon>
        <taxon>Aculeata</taxon>
        <taxon>Apoidea</taxon>
        <taxon>Anthophila</taxon>
        <taxon>Apidae</taxon>
        <taxon>Tetragonisca</taxon>
    </lineage>
</organism>
<proteinExistence type="inferred from homology"/>
<evidence type="ECO:0000256" key="7">
    <source>
        <dbReference type="ARBA" id="ARBA00022786"/>
    </source>
</evidence>
<keyword evidence="5" id="KW-0645">Protease</keyword>
<dbReference type="InterPro" id="IPR035927">
    <property type="entry name" value="DUSP-like_sf"/>
</dbReference>
<keyword evidence="8" id="KW-0378">Hydrolase</keyword>
<dbReference type="PANTHER" id="PTHR24006:SF722">
    <property type="entry name" value="UBIQUITIN CARBOXYL-TERMINAL HYDROLASE 48"/>
    <property type="match status" value="1"/>
</dbReference>
<dbReference type="GO" id="GO:0004843">
    <property type="term" value="F:cysteine-type deubiquitinase activity"/>
    <property type="evidence" value="ECO:0007669"/>
    <property type="project" value="UniProtKB-EC"/>
</dbReference>
<dbReference type="CDD" id="cd01795">
    <property type="entry name" value="Ubl_USP48"/>
    <property type="match status" value="1"/>
</dbReference>
<dbReference type="PROSITE" id="PS00973">
    <property type="entry name" value="USP_2"/>
    <property type="match status" value="1"/>
</dbReference>
<comment type="similarity">
    <text evidence="3">Belongs to the peptidase C19 family.</text>
</comment>
<gene>
    <name evidence="14" type="ORF">QLX08_002455</name>
</gene>
<dbReference type="InterPro" id="IPR001394">
    <property type="entry name" value="Peptidase_C19_UCH"/>
</dbReference>
<evidence type="ECO:0000313" key="15">
    <source>
        <dbReference type="Proteomes" id="UP001432146"/>
    </source>
</evidence>
<dbReference type="Proteomes" id="UP001432146">
    <property type="component" value="Unassembled WGS sequence"/>
</dbReference>
<keyword evidence="9" id="KW-0788">Thiol protease</keyword>
<comment type="caution">
    <text evidence="14">The sequence shown here is derived from an EMBL/GenBank/DDBJ whole genome shotgun (WGS) entry which is preliminary data.</text>
</comment>
<dbReference type="Pfam" id="PF00443">
    <property type="entry name" value="UCH"/>
    <property type="match status" value="1"/>
</dbReference>
<dbReference type="SUPFAM" id="SSF143791">
    <property type="entry name" value="DUSP-like"/>
    <property type="match status" value="2"/>
</dbReference>
<comment type="subcellular location">
    <subcellularLocation>
        <location evidence="2">Nucleus</location>
    </subcellularLocation>
</comment>
<evidence type="ECO:0000256" key="8">
    <source>
        <dbReference type="ARBA" id="ARBA00022801"/>
    </source>
</evidence>
<dbReference type="InterPro" id="IPR038765">
    <property type="entry name" value="Papain-like_cys_pep_sf"/>
</dbReference>
<evidence type="ECO:0000259" key="13">
    <source>
        <dbReference type="PROSITE" id="PS51283"/>
    </source>
</evidence>
<name>A0AAW1AAS0_9HYME</name>
<reference evidence="14 15" key="1">
    <citation type="submission" date="2024-05" db="EMBL/GenBank/DDBJ databases">
        <title>The nuclear and mitochondrial genome assemblies of Tetragonisca angustula (Apidae: Meliponini), a tiny yet remarkable pollinator in the Neotropics.</title>
        <authorList>
            <person name="Ferrari R."/>
            <person name="Ricardo P.C."/>
            <person name="Dias F.C."/>
            <person name="Araujo N.S."/>
            <person name="Soares D.O."/>
            <person name="Zhou Q.-S."/>
            <person name="Zhu C.-D."/>
            <person name="Coutinho L."/>
            <person name="Airas M.C."/>
            <person name="Batista T.M."/>
        </authorList>
    </citation>
    <scope>NUCLEOTIDE SEQUENCE [LARGE SCALE GENOMIC DNA]</scope>
    <source>
        <strain evidence="14">ASF017062</strain>
        <tissue evidence="14">Abdomen</tissue>
    </source>
</reference>
<accession>A0AAW1AAS0</accession>
<evidence type="ECO:0000256" key="2">
    <source>
        <dbReference type="ARBA" id="ARBA00004123"/>
    </source>
</evidence>
<dbReference type="InterPro" id="IPR033841">
    <property type="entry name" value="Pep_USP48"/>
</dbReference>
<dbReference type="GO" id="GO:0005829">
    <property type="term" value="C:cytosol"/>
    <property type="evidence" value="ECO:0007669"/>
    <property type="project" value="TreeGrafter"/>
</dbReference>
<feature type="domain" description="DUSP" evidence="13">
    <location>
        <begin position="869"/>
        <end position="980"/>
    </location>
</feature>
<dbReference type="SUPFAM" id="SSF54236">
    <property type="entry name" value="Ubiquitin-like"/>
    <property type="match status" value="1"/>
</dbReference>